<accession>A0ACB9ZPN9</accession>
<proteinExistence type="predicted"/>
<reference evidence="2" key="1">
    <citation type="journal article" date="2023" name="Nat. Plants">
        <title>Single-cell RNA sequencing provides a high-resolution roadmap for understanding the multicellular compartmentation of specialized metabolism.</title>
        <authorList>
            <person name="Sun S."/>
            <person name="Shen X."/>
            <person name="Li Y."/>
            <person name="Li Y."/>
            <person name="Wang S."/>
            <person name="Li R."/>
            <person name="Zhang H."/>
            <person name="Shen G."/>
            <person name="Guo B."/>
            <person name="Wei J."/>
            <person name="Xu J."/>
            <person name="St-Pierre B."/>
            <person name="Chen S."/>
            <person name="Sun C."/>
        </authorList>
    </citation>
    <scope>NUCLEOTIDE SEQUENCE [LARGE SCALE GENOMIC DNA]</scope>
</reference>
<comment type="caution">
    <text evidence="1">The sequence shown here is derived from an EMBL/GenBank/DDBJ whole genome shotgun (WGS) entry which is preliminary data.</text>
</comment>
<sequence length="102" mass="11372">MKGSSAVGKSERIQTHQRSLYTRIQKNMLQIPEAPTRSVLGPTLVSKHTAVPTRPIEPHPPRYYAPLRVDPLSESETSKSLEEALVRETSHVQCNPLTLSNT</sequence>
<evidence type="ECO:0000313" key="2">
    <source>
        <dbReference type="Proteomes" id="UP001060085"/>
    </source>
</evidence>
<gene>
    <name evidence="1" type="ORF">M9H77_34781</name>
</gene>
<keyword evidence="2" id="KW-1185">Reference proteome</keyword>
<evidence type="ECO:0000313" key="1">
    <source>
        <dbReference type="EMBL" id="KAI5648776.1"/>
    </source>
</evidence>
<protein>
    <submittedName>
        <fullName evidence="1">Uncharacterized protein</fullName>
    </submittedName>
</protein>
<name>A0ACB9ZPN9_CATRO</name>
<organism evidence="1 2">
    <name type="scientific">Catharanthus roseus</name>
    <name type="common">Madagascar periwinkle</name>
    <name type="synonym">Vinca rosea</name>
    <dbReference type="NCBI Taxonomy" id="4058"/>
    <lineage>
        <taxon>Eukaryota</taxon>
        <taxon>Viridiplantae</taxon>
        <taxon>Streptophyta</taxon>
        <taxon>Embryophyta</taxon>
        <taxon>Tracheophyta</taxon>
        <taxon>Spermatophyta</taxon>
        <taxon>Magnoliopsida</taxon>
        <taxon>eudicotyledons</taxon>
        <taxon>Gunneridae</taxon>
        <taxon>Pentapetalae</taxon>
        <taxon>asterids</taxon>
        <taxon>lamiids</taxon>
        <taxon>Gentianales</taxon>
        <taxon>Apocynaceae</taxon>
        <taxon>Rauvolfioideae</taxon>
        <taxon>Vinceae</taxon>
        <taxon>Catharanthinae</taxon>
        <taxon>Catharanthus</taxon>
    </lineage>
</organism>
<dbReference type="Proteomes" id="UP001060085">
    <property type="component" value="Linkage Group LG08"/>
</dbReference>
<dbReference type="EMBL" id="CM044708">
    <property type="protein sequence ID" value="KAI5648776.1"/>
    <property type="molecule type" value="Genomic_DNA"/>
</dbReference>